<dbReference type="OrthoDB" id="74764at2759"/>
<dbReference type="OMA" id="ANCKDGI"/>
<dbReference type="HOGENOM" id="CLU_014722_1_1_1"/>
<evidence type="ECO:0000256" key="1">
    <source>
        <dbReference type="SAM" id="MobiDB-lite"/>
    </source>
</evidence>
<feature type="compositionally biased region" description="Pro residues" evidence="1">
    <location>
        <begin position="381"/>
        <end position="417"/>
    </location>
</feature>
<dbReference type="InterPro" id="IPR018535">
    <property type="entry name" value="DUF1996"/>
</dbReference>
<evidence type="ECO:0000259" key="3">
    <source>
        <dbReference type="Pfam" id="PF09362"/>
    </source>
</evidence>
<gene>
    <name evidence="4" type="ORF">H109_00417</name>
</gene>
<organism evidence="4 5">
    <name type="scientific">Trichophyton interdigitale (strain MR816)</name>
    <dbReference type="NCBI Taxonomy" id="1215338"/>
    <lineage>
        <taxon>Eukaryota</taxon>
        <taxon>Fungi</taxon>
        <taxon>Dikarya</taxon>
        <taxon>Ascomycota</taxon>
        <taxon>Pezizomycotina</taxon>
        <taxon>Eurotiomycetes</taxon>
        <taxon>Eurotiomycetidae</taxon>
        <taxon>Onygenales</taxon>
        <taxon>Arthrodermataceae</taxon>
        <taxon>Trichophyton</taxon>
    </lineage>
</organism>
<feature type="region of interest" description="Disordered" evidence="1">
    <location>
        <begin position="447"/>
        <end position="476"/>
    </location>
</feature>
<evidence type="ECO:0000256" key="2">
    <source>
        <dbReference type="SAM" id="SignalP"/>
    </source>
</evidence>
<protein>
    <recommendedName>
        <fullName evidence="3">DUF1996 domain-containing protein</fullName>
    </recommendedName>
</protein>
<feature type="signal peptide" evidence="2">
    <location>
        <begin position="1"/>
        <end position="22"/>
    </location>
</feature>
<feature type="domain" description="DUF1996" evidence="3">
    <location>
        <begin position="38"/>
        <end position="283"/>
    </location>
</feature>
<dbReference type="Pfam" id="PF09362">
    <property type="entry name" value="DUF1996"/>
    <property type="match status" value="1"/>
</dbReference>
<accession>A0A059JJ07</accession>
<dbReference type="PANTHER" id="PTHR43662">
    <property type="match status" value="1"/>
</dbReference>
<dbReference type="STRING" id="1215338.A0A059JJ07"/>
<name>A0A059JJ07_TRIIM</name>
<dbReference type="PANTHER" id="PTHR43662:SF7">
    <property type="entry name" value="DUF1996 DOMAIN-CONTAINING PROTEIN"/>
    <property type="match status" value="1"/>
</dbReference>
<feature type="region of interest" description="Disordered" evidence="1">
    <location>
        <begin position="372"/>
        <end position="424"/>
    </location>
</feature>
<feature type="compositionally biased region" description="Basic residues" evidence="1">
    <location>
        <begin position="458"/>
        <end position="476"/>
    </location>
</feature>
<keyword evidence="5" id="KW-1185">Reference proteome</keyword>
<evidence type="ECO:0000313" key="5">
    <source>
        <dbReference type="Proteomes" id="UP000024533"/>
    </source>
</evidence>
<dbReference type="AlphaFoldDB" id="A0A059JJ07"/>
<sequence>MHTVQLTALAASMLSMAAPAAAFWRMPCQGRLGLARMDPIVNPGELSPHAHTIHGGKNFDFEVTGDQLAESDCTSCAVTQDKSAYWVPTLYFLHANGTAELAEQLGGTLVYYLLYGKDIKAFPRGLRMISGDTGLRDFPFEQPDPPKFSWTKEEKTQSALGQKAIGFNCLNYASPPEASMYRHTFPERSFIDNTCANGLRLEIMFPSCWNGKDLDSKDHKSHVAYPSEINGGECPEGFDTRLPTLFYETIWVTKPFAGMDGKFVISNGDPTGAGYHADFIEGWDDGVLQEAVDTCTNDSGLLEDCHVFNIQDQSKQNECKMNVPPSIMAEEYTLCPKGLPGGVKVSNGPGYVSGASHHEPVVNIPSVSIPVPGGPKLNMPTPSPPAPPALPSDQAPPAPPAPPAPETTPKPSAPPSFPGTTTTYTKDGTVYEVAIITQTVTTTIQAQATPAKRDMNLLRHHGGHSHGGHRRRHGHF</sequence>
<dbReference type="EMBL" id="AOKY01000033">
    <property type="protein sequence ID" value="KDB27850.1"/>
    <property type="molecule type" value="Genomic_DNA"/>
</dbReference>
<feature type="chain" id="PRO_5001575017" description="DUF1996 domain-containing protein" evidence="2">
    <location>
        <begin position="23"/>
        <end position="476"/>
    </location>
</feature>
<dbReference type="Proteomes" id="UP000024533">
    <property type="component" value="Unassembled WGS sequence"/>
</dbReference>
<comment type="caution">
    <text evidence="4">The sequence shown here is derived from an EMBL/GenBank/DDBJ whole genome shotgun (WGS) entry which is preliminary data.</text>
</comment>
<evidence type="ECO:0000313" key="4">
    <source>
        <dbReference type="EMBL" id="KDB27850.1"/>
    </source>
</evidence>
<proteinExistence type="predicted"/>
<keyword evidence="2" id="KW-0732">Signal</keyword>
<reference evidence="4 5" key="1">
    <citation type="submission" date="2014-02" db="EMBL/GenBank/DDBJ databases">
        <title>The Genome Sequence of Trichophyton interdigitale MR816.</title>
        <authorList>
            <consortium name="The Broad Institute Genomics Platform"/>
            <person name="Cuomo C.A."/>
            <person name="White T.C."/>
            <person name="Graser Y."/>
            <person name="Martinez-Rossi N."/>
            <person name="Heitman J."/>
            <person name="Young S.K."/>
            <person name="Zeng Q."/>
            <person name="Gargeya S."/>
            <person name="Abouelleil A."/>
            <person name="Alvarado L."/>
            <person name="Chapman S.B."/>
            <person name="Gainer-Dewar J."/>
            <person name="Goldberg J."/>
            <person name="Griggs A."/>
            <person name="Gujja S."/>
            <person name="Hansen M."/>
            <person name="Howarth C."/>
            <person name="Imamovic A."/>
            <person name="Larimer J."/>
            <person name="Martinez D."/>
            <person name="Murphy C."/>
            <person name="Pearson M.D."/>
            <person name="Persinoti G."/>
            <person name="Poon T."/>
            <person name="Priest M."/>
            <person name="Roberts A.D."/>
            <person name="Saif S."/>
            <person name="Shea T.D."/>
            <person name="Sykes S.N."/>
            <person name="Wortman J."/>
            <person name="Nusbaum C."/>
            <person name="Birren B."/>
        </authorList>
    </citation>
    <scope>NUCLEOTIDE SEQUENCE [LARGE SCALE GENOMIC DNA]</scope>
    <source>
        <strain evidence="4 5">MR816</strain>
    </source>
</reference>